<evidence type="ECO:0000313" key="13">
    <source>
        <dbReference type="Proteomes" id="UP000298438"/>
    </source>
</evidence>
<keyword evidence="3" id="KW-0216">Detoxification</keyword>
<dbReference type="SUPFAM" id="SSF51412">
    <property type="entry name" value="Inosine monophosphate dehydrogenase (IMPDH)"/>
    <property type="match status" value="1"/>
</dbReference>
<name>A0A4Y9SJL9_9BURK</name>
<evidence type="ECO:0000256" key="7">
    <source>
        <dbReference type="ARBA" id="ARBA00023002"/>
    </source>
</evidence>
<evidence type="ECO:0000256" key="3">
    <source>
        <dbReference type="ARBA" id="ARBA00022575"/>
    </source>
</evidence>
<comment type="caution">
    <text evidence="12">The sequence shown here is derived from an EMBL/GenBank/DDBJ whole genome shotgun (WGS) entry which is preliminary data.</text>
</comment>
<keyword evidence="5" id="KW-0288">FMN</keyword>
<evidence type="ECO:0000256" key="2">
    <source>
        <dbReference type="ARBA" id="ARBA00009881"/>
    </source>
</evidence>
<evidence type="ECO:0000256" key="5">
    <source>
        <dbReference type="ARBA" id="ARBA00022643"/>
    </source>
</evidence>
<dbReference type="OrthoDB" id="9778912at2"/>
<comment type="similarity">
    <text evidence="2">Belongs to the nitronate monooxygenase family. NMO class I subfamily.</text>
</comment>
<evidence type="ECO:0000256" key="1">
    <source>
        <dbReference type="ARBA" id="ARBA00001917"/>
    </source>
</evidence>
<evidence type="ECO:0000256" key="4">
    <source>
        <dbReference type="ARBA" id="ARBA00022630"/>
    </source>
</evidence>
<evidence type="ECO:0000256" key="9">
    <source>
        <dbReference type="ARBA" id="ARBA00031155"/>
    </source>
</evidence>
<dbReference type="GO" id="GO:0000166">
    <property type="term" value="F:nucleotide binding"/>
    <property type="evidence" value="ECO:0007669"/>
    <property type="project" value="UniProtKB-KW"/>
</dbReference>
<dbReference type="InterPro" id="IPR013785">
    <property type="entry name" value="Aldolase_TIM"/>
</dbReference>
<dbReference type="AlphaFoldDB" id="A0A4Y9SJL9"/>
<dbReference type="PANTHER" id="PTHR42747">
    <property type="entry name" value="NITRONATE MONOOXYGENASE-RELATED"/>
    <property type="match status" value="1"/>
</dbReference>
<keyword evidence="4" id="KW-0285">Flavoprotein</keyword>
<keyword evidence="13" id="KW-1185">Reference proteome</keyword>
<dbReference type="InterPro" id="IPR004136">
    <property type="entry name" value="NMO"/>
</dbReference>
<evidence type="ECO:0000256" key="11">
    <source>
        <dbReference type="ARBA" id="ARBA00067136"/>
    </source>
</evidence>
<protein>
    <recommendedName>
        <fullName evidence="11">Nitronate monooxygenase</fullName>
    </recommendedName>
    <alternativeName>
        <fullName evidence="9">Propionate 3-nitronate monooxygenase</fullName>
    </alternativeName>
</protein>
<dbReference type="FunFam" id="3.20.20.70:FF:000154">
    <property type="entry name" value="Probable nitronate monooxygenase"/>
    <property type="match status" value="1"/>
</dbReference>
<comment type="cofactor">
    <cofactor evidence="1">
        <name>FMN</name>
        <dbReference type="ChEBI" id="CHEBI:58210"/>
    </cofactor>
</comment>
<comment type="catalytic activity">
    <reaction evidence="10">
        <text>3 propionate 3-nitronate + 3 O2 + H2O = 3 3-oxopropanoate + 2 nitrate + nitrite + H2O2 + 3 H(+)</text>
        <dbReference type="Rhea" id="RHEA:57332"/>
        <dbReference type="ChEBI" id="CHEBI:15377"/>
        <dbReference type="ChEBI" id="CHEBI:15378"/>
        <dbReference type="ChEBI" id="CHEBI:15379"/>
        <dbReference type="ChEBI" id="CHEBI:16240"/>
        <dbReference type="ChEBI" id="CHEBI:16301"/>
        <dbReference type="ChEBI" id="CHEBI:17632"/>
        <dbReference type="ChEBI" id="CHEBI:33190"/>
        <dbReference type="ChEBI" id="CHEBI:136067"/>
    </reaction>
</comment>
<dbReference type="Gene3D" id="3.20.20.70">
    <property type="entry name" value="Aldolase class I"/>
    <property type="match status" value="1"/>
</dbReference>
<dbReference type="EMBL" id="SPVF01000069">
    <property type="protein sequence ID" value="TFW26008.1"/>
    <property type="molecule type" value="Genomic_DNA"/>
</dbReference>
<dbReference type="PANTHER" id="PTHR42747:SF3">
    <property type="entry name" value="NITRONATE MONOOXYGENASE-RELATED"/>
    <property type="match status" value="1"/>
</dbReference>
<keyword evidence="6" id="KW-0547">Nucleotide-binding</keyword>
<dbReference type="RefSeq" id="WP_135206063.1">
    <property type="nucleotide sequence ID" value="NZ_SPVF01000069.1"/>
</dbReference>
<evidence type="ECO:0000256" key="10">
    <source>
        <dbReference type="ARBA" id="ARBA00049401"/>
    </source>
</evidence>
<reference evidence="12 13" key="1">
    <citation type="submission" date="2019-03" db="EMBL/GenBank/DDBJ databases">
        <title>Draft Genome Sequence of Massilia arenosa sp. nov., a Novel Massilia Species Isolated from a Sandy-loam Maize Soil.</title>
        <authorList>
            <person name="Raths R."/>
            <person name="Peta V."/>
            <person name="Bucking H."/>
        </authorList>
    </citation>
    <scope>NUCLEOTIDE SEQUENCE [LARGE SCALE GENOMIC DNA]</scope>
    <source>
        <strain evidence="12 13">MC02</strain>
    </source>
</reference>
<evidence type="ECO:0000256" key="6">
    <source>
        <dbReference type="ARBA" id="ARBA00022741"/>
    </source>
</evidence>
<evidence type="ECO:0000313" key="12">
    <source>
        <dbReference type="EMBL" id="TFW26008.1"/>
    </source>
</evidence>
<dbReference type="CDD" id="cd04730">
    <property type="entry name" value="NPD_like"/>
    <property type="match status" value="1"/>
</dbReference>
<evidence type="ECO:0000256" key="8">
    <source>
        <dbReference type="ARBA" id="ARBA00023033"/>
    </source>
</evidence>
<proteinExistence type="inferred from homology"/>
<organism evidence="12 13">
    <name type="scientific">Zemynaea arenosa</name>
    <dbReference type="NCBI Taxonomy" id="2561931"/>
    <lineage>
        <taxon>Bacteria</taxon>
        <taxon>Pseudomonadati</taxon>
        <taxon>Pseudomonadota</taxon>
        <taxon>Betaproteobacteria</taxon>
        <taxon>Burkholderiales</taxon>
        <taxon>Oxalobacteraceae</taxon>
        <taxon>Telluria group</taxon>
        <taxon>Zemynaea</taxon>
    </lineage>
</organism>
<dbReference type="GO" id="GO:0009636">
    <property type="term" value="P:response to toxic substance"/>
    <property type="evidence" value="ECO:0007669"/>
    <property type="project" value="UniProtKB-KW"/>
</dbReference>
<keyword evidence="7" id="KW-0560">Oxidoreductase</keyword>
<sequence length="351" mass="37217">MRPDLKTLLQIDHPIIQAPMAGVSTPRLVIETSNAGALGSLAVGVSTAEQMRALIGEIRTRTNKPFCINVFCHRPAQGDAAREAAWLAYLKPHFEAFNATPPTTLRETYRSFLDDPDMLAMLLETRPHAVSFHFGLPTADVIAQLKNAGIVLLASATSPDEARQVEAAGVDIVVAQGYEAGGHRGVFDGVGKDPAIGTFALVRLLAQTVRIPIVAAGGIMDGQGIAAAMQLGASGAQMGTAFILCPESSASQYHRRLIKEGNVHLTEVTAAVSGRDARGLPNRLFQETAGRPPVPEYSIAYDAAKALHAAAAKAGNMDYSVNWAGQGFPLAREMPAADLVRALVQELKDAH</sequence>
<dbReference type="GO" id="GO:0018580">
    <property type="term" value="F:nitronate monooxygenase activity"/>
    <property type="evidence" value="ECO:0007669"/>
    <property type="project" value="InterPro"/>
</dbReference>
<dbReference type="Pfam" id="PF03060">
    <property type="entry name" value="NMO"/>
    <property type="match status" value="1"/>
</dbReference>
<keyword evidence="8 12" id="KW-0503">Monooxygenase</keyword>
<dbReference type="Proteomes" id="UP000298438">
    <property type="component" value="Unassembled WGS sequence"/>
</dbReference>
<accession>A0A4Y9SJL9</accession>
<gene>
    <name evidence="12" type="ORF">E4L96_04675</name>
</gene>